<organism evidence="2 3">
    <name type="scientific">Mycena alexandri</name>
    <dbReference type="NCBI Taxonomy" id="1745969"/>
    <lineage>
        <taxon>Eukaryota</taxon>
        <taxon>Fungi</taxon>
        <taxon>Dikarya</taxon>
        <taxon>Basidiomycota</taxon>
        <taxon>Agaricomycotina</taxon>
        <taxon>Agaricomycetes</taxon>
        <taxon>Agaricomycetidae</taxon>
        <taxon>Agaricales</taxon>
        <taxon>Marasmiineae</taxon>
        <taxon>Mycenaceae</taxon>
        <taxon>Mycena</taxon>
    </lineage>
</organism>
<gene>
    <name evidence="2" type="ORF">C8F04DRAFT_1177499</name>
</gene>
<protein>
    <submittedName>
        <fullName evidence="2">Uncharacterized protein</fullName>
    </submittedName>
</protein>
<reference evidence="2" key="1">
    <citation type="submission" date="2023-03" db="EMBL/GenBank/DDBJ databases">
        <title>Massive genome expansion in bonnet fungi (Mycena s.s.) driven by repeated elements and novel gene families across ecological guilds.</title>
        <authorList>
            <consortium name="Lawrence Berkeley National Laboratory"/>
            <person name="Harder C.B."/>
            <person name="Miyauchi S."/>
            <person name="Viragh M."/>
            <person name="Kuo A."/>
            <person name="Thoen E."/>
            <person name="Andreopoulos B."/>
            <person name="Lu D."/>
            <person name="Skrede I."/>
            <person name="Drula E."/>
            <person name="Henrissat B."/>
            <person name="Morin E."/>
            <person name="Kohler A."/>
            <person name="Barry K."/>
            <person name="LaButti K."/>
            <person name="Morin E."/>
            <person name="Salamov A."/>
            <person name="Lipzen A."/>
            <person name="Mereny Z."/>
            <person name="Hegedus B."/>
            <person name="Baldrian P."/>
            <person name="Stursova M."/>
            <person name="Weitz H."/>
            <person name="Taylor A."/>
            <person name="Grigoriev I.V."/>
            <person name="Nagy L.G."/>
            <person name="Martin F."/>
            <person name="Kauserud H."/>
        </authorList>
    </citation>
    <scope>NUCLEOTIDE SEQUENCE</scope>
    <source>
        <strain evidence="2">CBHHK200</strain>
    </source>
</reference>
<feature type="region of interest" description="Disordered" evidence="1">
    <location>
        <begin position="228"/>
        <end position="253"/>
    </location>
</feature>
<feature type="compositionally biased region" description="Basic and acidic residues" evidence="1">
    <location>
        <begin position="228"/>
        <end position="237"/>
    </location>
</feature>
<evidence type="ECO:0000256" key="1">
    <source>
        <dbReference type="SAM" id="MobiDB-lite"/>
    </source>
</evidence>
<dbReference type="AlphaFoldDB" id="A0AAD6T824"/>
<accession>A0AAD6T824</accession>
<feature type="region of interest" description="Disordered" evidence="1">
    <location>
        <begin position="291"/>
        <end position="328"/>
    </location>
</feature>
<dbReference type="EMBL" id="JARJCM010000019">
    <property type="protein sequence ID" value="KAJ7040892.1"/>
    <property type="molecule type" value="Genomic_DNA"/>
</dbReference>
<evidence type="ECO:0000313" key="3">
    <source>
        <dbReference type="Proteomes" id="UP001218188"/>
    </source>
</evidence>
<sequence>MLALGSGSTEISWSSRPINPCCLSHRNTIFPKGDRGFDLGRLDLCGADQASIGFKLMEPTGCWVQGWCTNASDGLIRVRPLCRSRPRSAFLEPKVHQEGVAEGAMYRLKPVHCSDRALNGVAGEFKQCIRKRRGAGHLGALLVSRGLKREMDSTGRNEAGANAFQGGARHPKETPAVSFIESVPVVVPDHPKEDVIKQEARVHAVSGTSRRVLGGRIIAIGSSGRVDHGGDVTDHNDQVSVRGEQSKNRTKTQWQEGDCARELRRREVLQRVRSRWQVGVVANWRVDGGHAGDCSSGSAAKTGIKSEEEEERASAARSAVRASDDDDDILERITREGGTHDVWAQRFV</sequence>
<comment type="caution">
    <text evidence="2">The sequence shown here is derived from an EMBL/GenBank/DDBJ whole genome shotgun (WGS) entry which is preliminary data.</text>
</comment>
<name>A0AAD6T824_9AGAR</name>
<keyword evidence="3" id="KW-1185">Reference proteome</keyword>
<proteinExistence type="predicted"/>
<evidence type="ECO:0000313" key="2">
    <source>
        <dbReference type="EMBL" id="KAJ7040892.1"/>
    </source>
</evidence>
<dbReference type="Proteomes" id="UP001218188">
    <property type="component" value="Unassembled WGS sequence"/>
</dbReference>